<evidence type="ECO:0000256" key="13">
    <source>
        <dbReference type="SAM" id="MobiDB-lite"/>
    </source>
</evidence>
<dbReference type="InterPro" id="IPR019499">
    <property type="entry name" value="Val-tRNA_synth_tRNA-bd"/>
</dbReference>
<dbReference type="AlphaFoldDB" id="A0A2P6VR96"/>
<dbReference type="Pfam" id="PF10458">
    <property type="entry name" value="Val_tRNA-synt_C"/>
    <property type="match status" value="1"/>
</dbReference>
<keyword evidence="14" id="KW-0472">Membrane</keyword>
<dbReference type="Pfam" id="PF08264">
    <property type="entry name" value="Anticodon_1"/>
    <property type="match status" value="1"/>
</dbReference>
<evidence type="ECO:0000256" key="7">
    <source>
        <dbReference type="ARBA" id="ARBA00023054"/>
    </source>
</evidence>
<dbReference type="Gene3D" id="3.90.740.10">
    <property type="entry name" value="Valyl/Leucyl/Isoleucyl-tRNA synthetase, editing domain"/>
    <property type="match status" value="1"/>
</dbReference>
<dbReference type="SUPFAM" id="SSF52374">
    <property type="entry name" value="Nucleotidylyl transferase"/>
    <property type="match status" value="1"/>
</dbReference>
<dbReference type="InterPro" id="IPR009080">
    <property type="entry name" value="tRNAsynth_Ia_anticodon-bd"/>
</dbReference>
<feature type="domain" description="Methionyl/Valyl/Leucyl/Isoleucyl-tRNA synthetase anticodon-binding" evidence="16">
    <location>
        <begin position="689"/>
        <end position="829"/>
    </location>
</feature>
<keyword evidence="5 11" id="KW-0067">ATP-binding</keyword>
<dbReference type="SUPFAM" id="SSF47323">
    <property type="entry name" value="Anticodon-binding domain of a subclass of class I aminoacyl-tRNA synthetases"/>
    <property type="match status" value="1"/>
</dbReference>
<dbReference type="PRINTS" id="PR00986">
    <property type="entry name" value="TRNASYNTHVAL"/>
</dbReference>
<evidence type="ECO:0000256" key="2">
    <source>
        <dbReference type="ARBA" id="ARBA00013169"/>
    </source>
</evidence>
<sequence>MPQLAPACLQLGNVAGGRPAGQRQHPQQQQQRRRLAAAAAASTAEPQAAAPTSQQRKELPKNFDPAASEEALYQWWESSGYFKPDESAAGEPYVISMPPPNVTGKLHMGHAMFATLQDIMTRYQRMRGRPTLWLPGTDHAGIATQMVVEKQLAAEGKDRRSMGREAFEAEVWSWKAQYGGFITQQLRRLGASCDWTRERFTLDSGLSEAVLEAFVRLHDKGLVYRGSYLVNWSPGLQTAVSDLEVEYSEEPGTLYYFKYPVADTDDFLPVATTRPETILGDTAVAVYPEDERYKHLVGKQAVVPMSGGRRIAIIADEYVDREFGTGALKITPGHDTNDYEIGKRFGLEIINIMNDDGTLNSSAGAYCGLDRFAARKQLWADMEQEGLVIKSEPYQMRVPRSQRGGEIVEPLVREQWFVKMEPLAKPALEAVASGDIKILPERFEKVYNYWLENIKDWCISRQLWWGHRIPVWYVFDSEEAAAAASSSERYIVAKSEAAARQQAAEKYGEGVVLKQESDVLDTWFSSGLWPFSTVGWPNATPDFERYYPSTVMETGHDILFFWVARMIIMGLEFTGKAPFNTVYLHGLVRDEKGRKMSKSLGNVVDPVETIGQYGADALRYTLATGTSPGQDLSLSLDRVNSSRNFTNKLWNAGKFVLFNLDKVDDAEWQRLAAADLSSPAATAGLALPERWVVSALHRAVRDITAAHERFDFGEAGRLLYEFVWSDFADWYIEAAKARLYGGDEQTAAQTRTVLVYVYDKILKLSHPFMPFITEEMWQASPHTGAALIAAPWPAADAPVDDAAATQFEALQAAVRAVRNARAEYGVEVGRKIAATVRVDDEQLRAALQAEAPVLALLAKLDAEQVTFVGGAEGAALSGQAGQIELVVGEGVEVFLPMAGLFDAAKEIDRLQKQRTKIEKELAGLTARLTNPKFVDKAPPAVVAEAQGQAAEMREQLAQIDEKALASRRLGVEEGGHARQAQASASQPPPPQQQQAAQAPPPRLHLDGKFLSLALAAILGVAGGTWAVVNSIGKVELSLTKDMSVMRSDMHKDMSDMREQAARFEGFTAATLKHHGELLQELKSGQQELLKEVQQLKPTKG</sequence>
<keyword evidence="19" id="KW-1185">Reference proteome</keyword>
<feature type="coiled-coil region" evidence="12">
    <location>
        <begin position="900"/>
        <end position="962"/>
    </location>
</feature>
<dbReference type="GO" id="GO:0005829">
    <property type="term" value="C:cytosol"/>
    <property type="evidence" value="ECO:0007669"/>
    <property type="project" value="TreeGrafter"/>
</dbReference>
<organism evidence="18 19">
    <name type="scientific">Micractinium conductrix</name>
    <dbReference type="NCBI Taxonomy" id="554055"/>
    <lineage>
        <taxon>Eukaryota</taxon>
        <taxon>Viridiplantae</taxon>
        <taxon>Chlorophyta</taxon>
        <taxon>core chlorophytes</taxon>
        <taxon>Trebouxiophyceae</taxon>
        <taxon>Chlorellales</taxon>
        <taxon>Chlorellaceae</taxon>
        <taxon>Chlorella clade</taxon>
        <taxon>Micractinium</taxon>
    </lineage>
</organism>
<feature type="compositionally biased region" description="Low complexity" evidence="13">
    <location>
        <begin position="20"/>
        <end position="54"/>
    </location>
</feature>
<protein>
    <recommendedName>
        <fullName evidence="2">valine--tRNA ligase</fullName>
        <ecNumber evidence="2">6.1.1.9</ecNumber>
    </recommendedName>
    <alternativeName>
        <fullName evidence="9">Valyl-tRNA synthetase</fullName>
    </alternativeName>
</protein>
<evidence type="ECO:0000256" key="3">
    <source>
        <dbReference type="ARBA" id="ARBA00022598"/>
    </source>
</evidence>
<dbReference type="PANTHER" id="PTHR11946">
    <property type="entry name" value="VALYL-TRNA SYNTHETASES"/>
    <property type="match status" value="1"/>
</dbReference>
<gene>
    <name evidence="18" type="primary">g115</name>
    <name evidence="18" type="ORF">C2E20_0115</name>
</gene>
<dbReference type="Pfam" id="PF00133">
    <property type="entry name" value="tRNA-synt_1"/>
    <property type="match status" value="1"/>
</dbReference>
<dbReference type="FunFam" id="3.40.50.620:FF:000126">
    <property type="entry name" value="Valine--tRNA ligase chloroplastic/mitochondrial 2"/>
    <property type="match status" value="1"/>
</dbReference>
<dbReference type="InterPro" id="IPR002303">
    <property type="entry name" value="Valyl-tRNA_ligase"/>
</dbReference>
<comment type="caution">
    <text evidence="18">The sequence shown here is derived from an EMBL/GenBank/DDBJ whole genome shotgun (WGS) entry which is preliminary data.</text>
</comment>
<evidence type="ECO:0000259" key="16">
    <source>
        <dbReference type="Pfam" id="PF08264"/>
    </source>
</evidence>
<dbReference type="InterPro" id="IPR014729">
    <property type="entry name" value="Rossmann-like_a/b/a_fold"/>
</dbReference>
<dbReference type="GO" id="GO:0009791">
    <property type="term" value="P:post-embryonic development"/>
    <property type="evidence" value="ECO:0007669"/>
    <property type="project" value="UniProtKB-ARBA"/>
</dbReference>
<dbReference type="CDD" id="cd07962">
    <property type="entry name" value="Anticodon_Ia_Val"/>
    <property type="match status" value="1"/>
</dbReference>
<comment type="catalytic activity">
    <reaction evidence="10">
        <text>tRNA(Val) + L-valine + ATP = L-valyl-tRNA(Val) + AMP + diphosphate</text>
        <dbReference type="Rhea" id="RHEA:10704"/>
        <dbReference type="Rhea" id="RHEA-COMP:9672"/>
        <dbReference type="Rhea" id="RHEA-COMP:9708"/>
        <dbReference type="ChEBI" id="CHEBI:30616"/>
        <dbReference type="ChEBI" id="CHEBI:33019"/>
        <dbReference type="ChEBI" id="CHEBI:57762"/>
        <dbReference type="ChEBI" id="CHEBI:78442"/>
        <dbReference type="ChEBI" id="CHEBI:78537"/>
        <dbReference type="ChEBI" id="CHEBI:456215"/>
        <dbReference type="EC" id="6.1.1.9"/>
    </reaction>
</comment>
<evidence type="ECO:0000256" key="8">
    <source>
        <dbReference type="ARBA" id="ARBA00023146"/>
    </source>
</evidence>
<dbReference type="GO" id="GO:0002161">
    <property type="term" value="F:aminoacyl-tRNA deacylase activity"/>
    <property type="evidence" value="ECO:0007669"/>
    <property type="project" value="InterPro"/>
</dbReference>
<dbReference type="GO" id="GO:0006438">
    <property type="term" value="P:valyl-tRNA aminoacylation"/>
    <property type="evidence" value="ECO:0007669"/>
    <property type="project" value="InterPro"/>
</dbReference>
<feature type="domain" description="Valyl-tRNA synthetase tRNA-binding arm" evidence="17">
    <location>
        <begin position="902"/>
        <end position="961"/>
    </location>
</feature>
<evidence type="ECO:0000256" key="6">
    <source>
        <dbReference type="ARBA" id="ARBA00022917"/>
    </source>
</evidence>
<dbReference type="Gene3D" id="3.40.50.620">
    <property type="entry name" value="HUPs"/>
    <property type="match status" value="2"/>
</dbReference>
<dbReference type="GO" id="GO:0005524">
    <property type="term" value="F:ATP binding"/>
    <property type="evidence" value="ECO:0007669"/>
    <property type="project" value="UniProtKB-KW"/>
</dbReference>
<dbReference type="EC" id="6.1.1.9" evidence="2"/>
<keyword evidence="14" id="KW-0812">Transmembrane</keyword>
<dbReference type="NCBIfam" id="TIGR00422">
    <property type="entry name" value="valS"/>
    <property type="match status" value="1"/>
</dbReference>
<dbReference type="SUPFAM" id="SSF46589">
    <property type="entry name" value="tRNA-binding arm"/>
    <property type="match status" value="1"/>
</dbReference>
<comment type="similarity">
    <text evidence="1 11">Belongs to the class-I aminoacyl-tRNA synthetase family.</text>
</comment>
<keyword evidence="7 12" id="KW-0175">Coiled coil</keyword>
<proteinExistence type="inferred from homology"/>
<dbReference type="Gene3D" id="1.10.287.380">
    <property type="entry name" value="Valyl-tRNA synthetase, C-terminal domain"/>
    <property type="match status" value="1"/>
</dbReference>
<dbReference type="InterPro" id="IPR013155">
    <property type="entry name" value="M/V/L/I-tRNA-synth_anticd-bd"/>
</dbReference>
<dbReference type="InterPro" id="IPR010978">
    <property type="entry name" value="tRNA-bd_arm"/>
</dbReference>
<dbReference type="FunFam" id="1.10.287.380:FF:000001">
    <property type="entry name" value="Valine--tRNA ligase"/>
    <property type="match status" value="1"/>
</dbReference>
<keyword evidence="4 11" id="KW-0547">Nucleotide-binding</keyword>
<evidence type="ECO:0000259" key="17">
    <source>
        <dbReference type="Pfam" id="PF10458"/>
    </source>
</evidence>
<keyword evidence="14" id="KW-1133">Transmembrane helix</keyword>
<reference evidence="18 19" key="1">
    <citation type="journal article" date="2018" name="Plant J.">
        <title>Genome sequences of Chlorella sorokiniana UTEX 1602 and Micractinium conductrix SAG 241.80: implications to maltose excretion by a green alga.</title>
        <authorList>
            <person name="Arriola M.B."/>
            <person name="Velmurugan N."/>
            <person name="Zhang Y."/>
            <person name="Plunkett M.H."/>
            <person name="Hondzo H."/>
            <person name="Barney B.M."/>
        </authorList>
    </citation>
    <scope>NUCLEOTIDE SEQUENCE [LARGE SCALE GENOMIC DNA]</scope>
    <source>
        <strain evidence="18 19">SAG 241.80</strain>
    </source>
</reference>
<dbReference type="InterPro" id="IPR001412">
    <property type="entry name" value="aa-tRNA-synth_I_CS"/>
</dbReference>
<dbReference type="PROSITE" id="PS00178">
    <property type="entry name" value="AA_TRNA_LIGASE_I"/>
    <property type="match status" value="1"/>
</dbReference>
<dbReference type="FunFam" id="1.10.730.10:FF:000014">
    <property type="entry name" value="Valine--tRNA ligase"/>
    <property type="match status" value="1"/>
</dbReference>
<dbReference type="InterPro" id="IPR002300">
    <property type="entry name" value="aa-tRNA-synth_Ia"/>
</dbReference>
<dbReference type="STRING" id="554055.A0A2P6VR96"/>
<feature type="domain" description="Aminoacyl-tRNA synthetase class Ia" evidence="15">
    <location>
        <begin position="72"/>
        <end position="634"/>
    </location>
</feature>
<evidence type="ECO:0000256" key="14">
    <source>
        <dbReference type="SAM" id="Phobius"/>
    </source>
</evidence>
<dbReference type="PANTHER" id="PTHR11946:SF93">
    <property type="entry name" value="VALINE--TRNA LIGASE, CHLOROPLASTIC_MITOCHONDRIAL 2"/>
    <property type="match status" value="1"/>
</dbReference>
<evidence type="ECO:0000313" key="18">
    <source>
        <dbReference type="EMBL" id="PSC76626.1"/>
    </source>
</evidence>
<accession>A0A2P6VR96</accession>
<keyword evidence="8 11" id="KW-0030">Aminoacyl-tRNA synthetase</keyword>
<keyword evidence="3 11" id="KW-0436">Ligase</keyword>
<feature type="transmembrane region" description="Helical" evidence="14">
    <location>
        <begin position="1009"/>
        <end position="1028"/>
    </location>
</feature>
<evidence type="ECO:0000256" key="5">
    <source>
        <dbReference type="ARBA" id="ARBA00022840"/>
    </source>
</evidence>
<dbReference type="CDD" id="cd00817">
    <property type="entry name" value="ValRS_core"/>
    <property type="match status" value="1"/>
</dbReference>
<evidence type="ECO:0000256" key="10">
    <source>
        <dbReference type="ARBA" id="ARBA00047552"/>
    </source>
</evidence>
<dbReference type="NCBIfam" id="NF004349">
    <property type="entry name" value="PRK05729.1"/>
    <property type="match status" value="1"/>
</dbReference>
<dbReference type="HAMAP" id="MF_02004">
    <property type="entry name" value="Val_tRNA_synth_type1"/>
    <property type="match status" value="1"/>
</dbReference>
<evidence type="ECO:0000313" key="19">
    <source>
        <dbReference type="Proteomes" id="UP000239649"/>
    </source>
</evidence>
<dbReference type="EMBL" id="LHPF02000001">
    <property type="protein sequence ID" value="PSC76626.1"/>
    <property type="molecule type" value="Genomic_DNA"/>
</dbReference>
<dbReference type="FunFam" id="3.40.50.620:FF:000020">
    <property type="entry name" value="Valine--tRNA ligase, mitochondrial"/>
    <property type="match status" value="1"/>
</dbReference>
<name>A0A2P6VR96_9CHLO</name>
<dbReference type="GO" id="GO:0004832">
    <property type="term" value="F:valine-tRNA ligase activity"/>
    <property type="evidence" value="ECO:0007669"/>
    <property type="project" value="UniProtKB-EC"/>
</dbReference>
<feature type="region of interest" description="Disordered" evidence="13">
    <location>
        <begin position="12"/>
        <end position="64"/>
    </location>
</feature>
<evidence type="ECO:0000256" key="12">
    <source>
        <dbReference type="SAM" id="Coils"/>
    </source>
</evidence>
<dbReference type="OrthoDB" id="629407at2759"/>
<dbReference type="InterPro" id="IPR009008">
    <property type="entry name" value="Val/Leu/Ile-tRNA-synth_edit"/>
</dbReference>
<dbReference type="GO" id="GO:0048608">
    <property type="term" value="P:reproductive structure development"/>
    <property type="evidence" value="ECO:0007669"/>
    <property type="project" value="UniProtKB-ARBA"/>
</dbReference>
<evidence type="ECO:0000259" key="15">
    <source>
        <dbReference type="Pfam" id="PF00133"/>
    </source>
</evidence>
<dbReference type="Gene3D" id="1.10.730.10">
    <property type="entry name" value="Isoleucyl-tRNA Synthetase, Domain 1"/>
    <property type="match status" value="1"/>
</dbReference>
<evidence type="ECO:0000256" key="9">
    <source>
        <dbReference type="ARBA" id="ARBA00029936"/>
    </source>
</evidence>
<dbReference type="SUPFAM" id="SSF50677">
    <property type="entry name" value="ValRS/IleRS/LeuRS editing domain"/>
    <property type="match status" value="1"/>
</dbReference>
<feature type="region of interest" description="Disordered" evidence="13">
    <location>
        <begin position="971"/>
        <end position="1002"/>
    </location>
</feature>
<evidence type="ECO:0000256" key="11">
    <source>
        <dbReference type="RuleBase" id="RU363035"/>
    </source>
</evidence>
<dbReference type="Proteomes" id="UP000239649">
    <property type="component" value="Unassembled WGS sequence"/>
</dbReference>
<dbReference type="InterPro" id="IPR033705">
    <property type="entry name" value="Anticodon_Ia_Val"/>
</dbReference>
<evidence type="ECO:0000256" key="4">
    <source>
        <dbReference type="ARBA" id="ARBA00022741"/>
    </source>
</evidence>
<dbReference type="InterPro" id="IPR037118">
    <property type="entry name" value="Val-tRNA_synth_C_sf"/>
</dbReference>
<evidence type="ECO:0000256" key="1">
    <source>
        <dbReference type="ARBA" id="ARBA00005594"/>
    </source>
</evidence>
<keyword evidence="6 11" id="KW-0648">Protein biosynthesis</keyword>